<dbReference type="InterPro" id="IPR048126">
    <property type="entry name" value="Toxin_VasX"/>
</dbReference>
<keyword evidence="2" id="KW-0812">Transmembrane</keyword>
<feature type="transmembrane region" description="Helical" evidence="2">
    <location>
        <begin position="967"/>
        <end position="994"/>
    </location>
</feature>
<protein>
    <recommendedName>
        <fullName evidence="3">Toxin VasX N-terminal region domain-containing protein</fullName>
    </recommendedName>
</protein>
<feature type="transmembrane region" description="Helical" evidence="2">
    <location>
        <begin position="941"/>
        <end position="961"/>
    </location>
</feature>
<evidence type="ECO:0000256" key="1">
    <source>
        <dbReference type="SAM" id="MobiDB-lite"/>
    </source>
</evidence>
<dbReference type="OrthoDB" id="8664525at2"/>
<dbReference type="CDD" id="cd20707">
    <property type="entry name" value="MIX_III"/>
    <property type="match status" value="1"/>
</dbReference>
<dbReference type="Pfam" id="PF20249">
    <property type="entry name" value="VasX_N"/>
    <property type="match status" value="1"/>
</dbReference>
<dbReference type="NCBIfam" id="NF041559">
    <property type="entry name" value="BTH_I2691_fam"/>
    <property type="match status" value="1"/>
</dbReference>
<dbReference type="InterPro" id="IPR046864">
    <property type="entry name" value="VasX_N"/>
</dbReference>
<dbReference type="STRING" id="857265.WG78_05805"/>
<proteinExistence type="predicted"/>
<gene>
    <name evidence="4" type="ORF">WG78_05805</name>
</gene>
<evidence type="ECO:0000313" key="5">
    <source>
        <dbReference type="Proteomes" id="UP000037939"/>
    </source>
</evidence>
<accession>A0A0N1JTN3</accession>
<reference evidence="4 5" key="1">
    <citation type="submission" date="2015-07" db="EMBL/GenBank/DDBJ databases">
        <title>Draft genome sequence of the Amantichitinum ursilacus IGB-41, a new chitin-degrading bacterium.</title>
        <authorList>
            <person name="Kirstahler P."/>
            <person name="Guenther M."/>
            <person name="Grumaz C."/>
            <person name="Rupp S."/>
            <person name="Zibek S."/>
            <person name="Sohn K."/>
        </authorList>
    </citation>
    <scope>NUCLEOTIDE SEQUENCE [LARGE SCALE GENOMIC DNA]</scope>
    <source>
        <strain evidence="4 5">IGB-41</strain>
    </source>
</reference>
<evidence type="ECO:0000256" key="2">
    <source>
        <dbReference type="SAM" id="Phobius"/>
    </source>
</evidence>
<dbReference type="EMBL" id="LAQT01000003">
    <property type="protein sequence ID" value="KPC54140.1"/>
    <property type="molecule type" value="Genomic_DNA"/>
</dbReference>
<dbReference type="RefSeq" id="WP_152969075.1">
    <property type="nucleotide sequence ID" value="NZ_LAQT01000003.1"/>
</dbReference>
<name>A0A0N1JTN3_9NEIS</name>
<evidence type="ECO:0000313" key="4">
    <source>
        <dbReference type="EMBL" id="KPC54140.1"/>
    </source>
</evidence>
<comment type="caution">
    <text evidence="4">The sequence shown here is derived from an EMBL/GenBank/DDBJ whole genome shotgun (WGS) entry which is preliminary data.</text>
</comment>
<dbReference type="AlphaFoldDB" id="A0A0N1JTN3"/>
<feature type="region of interest" description="Disordered" evidence="1">
    <location>
        <begin position="1"/>
        <end position="26"/>
    </location>
</feature>
<keyword evidence="5" id="KW-1185">Reference proteome</keyword>
<keyword evidence="2" id="KW-0472">Membrane</keyword>
<sequence length="1039" mass="112845">MATSPATPKSEYQRGLGVAKDIPKPQPQCDKCNRSKGIPVLPVRYAVAYNRDKLPALPAIGGPFKVPAGLAATGKEVVHTLRLLRAGYLYVWLNTAKKWQAWRVLGSTVLVPIKNLASDVDLQNYDPNKDDGKFSCANGSPHHLQRGRFFTVPETETSILMGWSPTRLTQKQLDDVKSNHAGLFQTIKVGGGVHAAPAENLLNLVADFATLRNDFYEHYRDFPSPPLKNEAVNFARLNEITNDDHVAALKPTEMEGVQYAGAYAGGMVAALMKEAGGGKPGIVAAVDDPLGITQDLAALCQPTFYGDKQVVRQYWTDHYLNQIEEALISQGYQKAEKGMDSYWTQRAPAEMQALGLPQPKAAVGQKIAYQILQDAKNRTQSSASTYPAQNGGGSVPADSRMRTLLARQFDEMFHEAPRYYTEEWQGVITGLSGGPWAADRVLKAQPANAKAAAPYPFDLSKVSDAAELERVHAYYQRRRAQWQLARAQARADRSKPYDQPYQSFSEQTLKPVRVLHAAWLGSSALGDYMGGWFIRGDIGQGAIYDIEVAKCLVGAADSDECLQLVLAWLAKPRITDTRNLLVHALSWNMSGDVAIYFDTAFKEANALIQQAPHIPDILSHVDVKQPKEQQDKQIIAMLSAAGLTQYGKLDGAWNEIATSLEKNIPDLPKNIPEMLQKAGLFPRSFNVLTPLLTRQFSNKHPGAAALLTTVLSFVHGEVRVPCGTSNSAAFRLFLGKIKTSNIALYETLERDAAVQSQFNKMLWQKIGAVGTRSADRPHLFVFSVADIQKINADDALAGLEKLELNKAGSMRPTALLDSKGPLASTGGLVLDILILSAGISQISSIPDYKKDASLVSLISATISIGGAISEKLGAVLISWSAAKAGLTTGRTGVFIWDALAEKGSALIKIGTAVSRGALIITALTDGYKAMQFLKAGEKMRFIAFLASAAVGLAAAIIPMILTAEAIAAITIATLPLSTALVIAGLASSALIWIYSPTELEQWARDSVFGKEHRRRHLRDDIDEYSALSLAKEQKVLPHA</sequence>
<evidence type="ECO:0000259" key="3">
    <source>
        <dbReference type="Pfam" id="PF20249"/>
    </source>
</evidence>
<keyword evidence="2" id="KW-1133">Transmembrane helix</keyword>
<organism evidence="4 5">
    <name type="scientific">Amantichitinum ursilacus</name>
    <dbReference type="NCBI Taxonomy" id="857265"/>
    <lineage>
        <taxon>Bacteria</taxon>
        <taxon>Pseudomonadati</taxon>
        <taxon>Pseudomonadota</taxon>
        <taxon>Betaproteobacteria</taxon>
        <taxon>Neisseriales</taxon>
        <taxon>Chitinibacteraceae</taxon>
        <taxon>Amantichitinum</taxon>
    </lineage>
</organism>
<dbReference type="Proteomes" id="UP000037939">
    <property type="component" value="Unassembled WGS sequence"/>
</dbReference>
<feature type="domain" description="Toxin VasX N-terminal region" evidence="3">
    <location>
        <begin position="29"/>
        <end position="191"/>
    </location>
</feature>